<feature type="compositionally biased region" description="Pro residues" evidence="1">
    <location>
        <begin position="36"/>
        <end position="48"/>
    </location>
</feature>
<name>A0A1I3XGS2_9HYPH</name>
<dbReference type="Pfam" id="PF03797">
    <property type="entry name" value="Autotransporter"/>
    <property type="match status" value="1"/>
</dbReference>
<dbReference type="NCBIfam" id="TIGR01414">
    <property type="entry name" value="autotrans_barl"/>
    <property type="match status" value="1"/>
</dbReference>
<dbReference type="EMBL" id="FOSL01000003">
    <property type="protein sequence ID" value="SFK18705.1"/>
    <property type="molecule type" value="Genomic_DNA"/>
</dbReference>
<feature type="compositionally biased region" description="Pro residues" evidence="1">
    <location>
        <begin position="1"/>
        <end position="16"/>
    </location>
</feature>
<dbReference type="AlphaFoldDB" id="A0A1I3XGS2"/>
<dbReference type="SMART" id="SM00869">
    <property type="entry name" value="Autotransporter"/>
    <property type="match status" value="1"/>
</dbReference>
<accession>A0A1I3XGS2</accession>
<sequence length="374" mass="39300">MPTPAPAPNPLSPLPAGPLQTPVSSFALPVPTVDPANPPVQPPPPTPGATPFIGPVIPLYSIEVPVASAIPSAQRQVALATLGTFHERRGGQDVLDPADNFSSAWGRVFGQSVERDQEGTVNPTIDGTLWGIQAGLDILRRESESGHRDIAGLFLGYAALDADVRGLALGWNNLSVGDIDVDATSIGGYWTHIGPTGWYLDGVLMGSFYGGEGQSRRGASVEADGQGITVSVEGGYPLALSPTWKIEPQAQLIWQHQSLDDAGSAFSTVSFDTDDAVTGRVGARLEGEFQTSAGLLRPYLKASLWHDFSGSDAVSFNANPFVTNFGGTALELGGGITASINENVSLYATADYTFDVDGEKYRAFEGNVGLSVTW</sequence>
<dbReference type="PANTHER" id="PTHR35037:SF3">
    <property type="entry name" value="C-TERMINAL REGION OF AIDA-LIKE PROTEIN"/>
    <property type="match status" value="1"/>
</dbReference>
<dbReference type="InterPro" id="IPR036709">
    <property type="entry name" value="Autotransporte_beta_dom_sf"/>
</dbReference>
<dbReference type="PANTHER" id="PTHR35037">
    <property type="entry name" value="C-TERMINAL REGION OF AIDA-LIKE PROTEIN"/>
    <property type="match status" value="1"/>
</dbReference>
<evidence type="ECO:0000313" key="4">
    <source>
        <dbReference type="Proteomes" id="UP000323300"/>
    </source>
</evidence>
<evidence type="ECO:0000256" key="1">
    <source>
        <dbReference type="SAM" id="MobiDB-lite"/>
    </source>
</evidence>
<dbReference type="Gene3D" id="2.40.128.130">
    <property type="entry name" value="Autotransporter beta-domain"/>
    <property type="match status" value="1"/>
</dbReference>
<feature type="domain" description="Autotransporter" evidence="2">
    <location>
        <begin position="97"/>
        <end position="374"/>
    </location>
</feature>
<feature type="region of interest" description="Disordered" evidence="1">
    <location>
        <begin position="1"/>
        <end position="49"/>
    </location>
</feature>
<dbReference type="GO" id="GO:0019867">
    <property type="term" value="C:outer membrane"/>
    <property type="evidence" value="ECO:0007669"/>
    <property type="project" value="InterPro"/>
</dbReference>
<keyword evidence="4" id="KW-1185">Reference proteome</keyword>
<dbReference type="InterPro" id="IPR005546">
    <property type="entry name" value="Autotransporte_beta"/>
</dbReference>
<dbReference type="Proteomes" id="UP000323300">
    <property type="component" value="Unassembled WGS sequence"/>
</dbReference>
<reference evidence="3 4" key="1">
    <citation type="submission" date="2016-10" db="EMBL/GenBank/DDBJ databases">
        <authorList>
            <person name="Varghese N."/>
            <person name="Submissions S."/>
        </authorList>
    </citation>
    <scope>NUCLEOTIDE SEQUENCE [LARGE SCALE GENOMIC DNA]</scope>
    <source>
        <strain evidence="3 4">DSM 21822</strain>
    </source>
</reference>
<proteinExistence type="predicted"/>
<gene>
    <name evidence="3" type="ORF">SAMN04488498_103217</name>
</gene>
<dbReference type="SUPFAM" id="SSF103515">
    <property type="entry name" value="Autotransporter"/>
    <property type="match status" value="1"/>
</dbReference>
<dbReference type="InterPro" id="IPR003991">
    <property type="entry name" value="Pertactin_virulence_factor"/>
</dbReference>
<evidence type="ECO:0000313" key="3">
    <source>
        <dbReference type="EMBL" id="SFK18705.1"/>
    </source>
</evidence>
<dbReference type="PRINTS" id="PR01484">
    <property type="entry name" value="PRTACTNFAMLY"/>
</dbReference>
<evidence type="ECO:0000259" key="2">
    <source>
        <dbReference type="PROSITE" id="PS51208"/>
    </source>
</evidence>
<protein>
    <submittedName>
        <fullName evidence="3">Outer membrane autotransporter barrel domain-containing protein</fullName>
    </submittedName>
</protein>
<dbReference type="PROSITE" id="PS51208">
    <property type="entry name" value="AUTOTRANSPORTER"/>
    <property type="match status" value="1"/>
</dbReference>
<organism evidence="3 4">
    <name type="scientific">Neomesorhizobium albiziae</name>
    <dbReference type="NCBI Taxonomy" id="335020"/>
    <lineage>
        <taxon>Bacteria</taxon>
        <taxon>Pseudomonadati</taxon>
        <taxon>Pseudomonadota</taxon>
        <taxon>Alphaproteobacteria</taxon>
        <taxon>Hyphomicrobiales</taxon>
        <taxon>Phyllobacteriaceae</taxon>
        <taxon>Neomesorhizobium</taxon>
    </lineage>
</organism>
<dbReference type="InterPro" id="IPR006315">
    <property type="entry name" value="OM_autotransptr_brl_dom"/>
</dbReference>
<dbReference type="InterPro" id="IPR051551">
    <property type="entry name" value="Autotransporter_adhesion"/>
</dbReference>